<keyword evidence="2" id="KW-0812">Transmembrane</keyword>
<dbReference type="AlphaFoldDB" id="A0A1B0ARX9"/>
<evidence type="ECO:0000256" key="1">
    <source>
        <dbReference type="SAM" id="MobiDB-lite"/>
    </source>
</evidence>
<proteinExistence type="predicted"/>
<keyword evidence="2" id="KW-1133">Transmembrane helix</keyword>
<dbReference type="Proteomes" id="UP000092460">
    <property type="component" value="Unassembled WGS sequence"/>
</dbReference>
<dbReference type="EMBL" id="JXJN01002620">
    <property type="status" value="NOT_ANNOTATED_CDS"/>
    <property type="molecule type" value="Genomic_DNA"/>
</dbReference>
<dbReference type="STRING" id="67801.A0A1B0ARX9"/>
<evidence type="ECO:0000313" key="4">
    <source>
        <dbReference type="Proteomes" id="UP000092460"/>
    </source>
</evidence>
<organism evidence="3 4">
    <name type="scientific">Glossina palpalis gambiensis</name>
    <dbReference type="NCBI Taxonomy" id="67801"/>
    <lineage>
        <taxon>Eukaryota</taxon>
        <taxon>Metazoa</taxon>
        <taxon>Ecdysozoa</taxon>
        <taxon>Arthropoda</taxon>
        <taxon>Hexapoda</taxon>
        <taxon>Insecta</taxon>
        <taxon>Pterygota</taxon>
        <taxon>Neoptera</taxon>
        <taxon>Endopterygota</taxon>
        <taxon>Diptera</taxon>
        <taxon>Brachycera</taxon>
        <taxon>Muscomorpha</taxon>
        <taxon>Hippoboscoidea</taxon>
        <taxon>Glossinidae</taxon>
        <taxon>Glossina</taxon>
    </lineage>
</organism>
<accession>A0A1B0ARX9</accession>
<keyword evidence="4" id="KW-1185">Reference proteome</keyword>
<evidence type="ECO:0000256" key="2">
    <source>
        <dbReference type="SAM" id="Phobius"/>
    </source>
</evidence>
<sequence>MSVEMKVTVTAMDREAVDKIVSFNNQLKVPGRKRSSSIVDDEIIQKNLRELMDKKNREERKANGRLVAVILASLVIFLAIYHAWIRKSGLLAGILVPAVIMISFGGWVVVLTKRDKARRALFEKYLEEVAMKNKRELEAKAKLKQFKKTGDKRRLSKDTISLHYENELNKEKSNNNTLLQPLEFANIVVTSATRHEHRKHRKHRDQLLLGQNAAKASHYATKDLRFKRPSLRQKLFGSKGVYQMQQQQKQQQQQSRKISFTISKTKNQQNDPKTLTQLKRKRLQRHNALIVPTMVRTSSAP</sequence>
<feature type="transmembrane region" description="Helical" evidence="2">
    <location>
        <begin position="62"/>
        <end position="84"/>
    </location>
</feature>
<dbReference type="VEuPathDB" id="VectorBase:GPPI006375"/>
<evidence type="ECO:0000313" key="3">
    <source>
        <dbReference type="EnsemblMetazoa" id="GPPI006375-PA"/>
    </source>
</evidence>
<name>A0A1B0ARX9_9MUSC</name>
<keyword evidence="2" id="KW-0472">Membrane</keyword>
<dbReference type="EnsemblMetazoa" id="GPPI006375-RA">
    <property type="protein sequence ID" value="GPPI006375-PA"/>
    <property type="gene ID" value="GPPI006375"/>
</dbReference>
<feature type="compositionally biased region" description="Polar residues" evidence="1">
    <location>
        <begin position="255"/>
        <end position="273"/>
    </location>
</feature>
<feature type="region of interest" description="Disordered" evidence="1">
    <location>
        <begin position="246"/>
        <end position="273"/>
    </location>
</feature>
<feature type="transmembrane region" description="Helical" evidence="2">
    <location>
        <begin position="90"/>
        <end position="111"/>
    </location>
</feature>
<reference evidence="4" key="1">
    <citation type="submission" date="2015-01" db="EMBL/GenBank/DDBJ databases">
        <authorList>
            <person name="Aksoy S."/>
            <person name="Warren W."/>
            <person name="Wilson R.K."/>
        </authorList>
    </citation>
    <scope>NUCLEOTIDE SEQUENCE [LARGE SCALE GENOMIC DNA]</scope>
    <source>
        <strain evidence="4">IAEA</strain>
    </source>
</reference>
<protein>
    <submittedName>
        <fullName evidence="3">Uncharacterized protein</fullName>
    </submittedName>
</protein>
<reference evidence="3" key="2">
    <citation type="submission" date="2020-05" db="UniProtKB">
        <authorList>
            <consortium name="EnsemblMetazoa"/>
        </authorList>
    </citation>
    <scope>IDENTIFICATION</scope>
    <source>
        <strain evidence="3">IAEA</strain>
    </source>
</reference>